<evidence type="ECO:0000313" key="2">
    <source>
        <dbReference type="Proteomes" id="UP000014977"/>
    </source>
</evidence>
<reference evidence="1 2" key="1">
    <citation type="journal article" date="2013" name="Genome Announc.">
        <title>Draft genome sequences for three mercury-methylating, sulfate-reducing bacteria.</title>
        <authorList>
            <person name="Brown S.D."/>
            <person name="Hurt R.A.Jr."/>
            <person name="Gilmour C.C."/>
            <person name="Elias D.A."/>
        </authorList>
    </citation>
    <scope>NUCLEOTIDE SEQUENCE [LARGE SCALE GENOMIC DNA]</scope>
    <source>
        <strain evidence="1 2">DSM 2059</strain>
    </source>
</reference>
<protein>
    <submittedName>
        <fullName evidence="1">Uncharacterized protein</fullName>
    </submittedName>
</protein>
<dbReference type="Proteomes" id="UP000014977">
    <property type="component" value="Unassembled WGS sequence"/>
</dbReference>
<comment type="caution">
    <text evidence="1">The sequence shown here is derived from an EMBL/GenBank/DDBJ whole genome shotgun (WGS) entry which is preliminary data.</text>
</comment>
<accession>S7UP50</accession>
<name>S7UP50_DESML</name>
<evidence type="ECO:0000313" key="1">
    <source>
        <dbReference type="EMBL" id="EPR34108.1"/>
    </source>
</evidence>
<gene>
    <name evidence="1" type="ORF">dsmv_3449</name>
</gene>
<dbReference type="AlphaFoldDB" id="S7UP50"/>
<dbReference type="EMBL" id="ATHJ01000121">
    <property type="protein sequence ID" value="EPR34108.1"/>
    <property type="molecule type" value="Genomic_DNA"/>
</dbReference>
<organism evidence="1 2">
    <name type="scientific">Desulfococcus multivorans DSM 2059</name>
    <dbReference type="NCBI Taxonomy" id="1121405"/>
    <lineage>
        <taxon>Bacteria</taxon>
        <taxon>Pseudomonadati</taxon>
        <taxon>Thermodesulfobacteriota</taxon>
        <taxon>Desulfobacteria</taxon>
        <taxon>Desulfobacterales</taxon>
        <taxon>Desulfococcaceae</taxon>
        <taxon>Desulfococcus</taxon>
    </lineage>
</organism>
<dbReference type="RefSeq" id="WP_020878582.1">
    <property type="nucleotide sequence ID" value="NZ_ATHJ01000121.1"/>
</dbReference>
<sequence length="429" mass="45510">MAFKPCSRLLADLIQAGAEKRWQMEYKGVVSTGDTFGGRTVGPAAWQSADKRFILLMFREAGLCEYDLLQADPESTTEMVDFMGSYGHSPDELLAATRVAFTANAAHAVPPPDTTPRRIGCTLAGHCDAGGEGGLFDATATSPDAPLIVLGRTEADGLLRSVVFFENLQIPPGRVGSAVLAFTADGGEILVRDLTPLGAWTGSDYAAWGEWADGRWRIPPEGLDLSGLEPPLILDGVTHLRFRIDPEGNGGAGLWITVNDTGGQPVGSLYTEAPFDAPTVFLVPCTPVGPGRMLNHVNISLNDAVSTAGCDEIAAVAKTAGQVSDPMAADIGLTLDPAPPTTPALRAALLADQRPLRTFWDLRAPWTPGDPVRSPDIAPMLNTLLTDNAYTPGMNLALVLETRFPGKTITDMARQCKAGCGIFIEINWG</sequence>
<keyword evidence="2" id="KW-1185">Reference proteome</keyword>
<proteinExistence type="predicted"/>